<name>A0AAV9G6E7_9PEZI</name>
<dbReference type="InterPro" id="IPR024983">
    <property type="entry name" value="CHAT_dom"/>
</dbReference>
<dbReference type="AlphaFoldDB" id="A0AAV9G6E7"/>
<sequence>MIAQIVRNERANIQSRWLGRYEISGDDRDRRQAIEWTKLATAMATSSRERTVLWSTLSKLSYGRYEKTDDRFSLEEAIRTARLAFDEAPDDLQDQCEALNQLASLLQIRSAWTGSLDDVLEARSAATKALTLLAPASPFRSTVILPYCYIMRLDYEHFGSRQSLDEAIDMAQKVRQMQDFSHAPRRMGLALLVTLGELLFARFQLTENEADLTSAIEAVTIASTSHGSDTSEQARSKVSLARYLGILARIRKDEVLLREAYKHTIQVMELAETNGLPAMDRGNALLHVGLVLVEQARAVCAIHHGETSDYALKLLERGAGMALRPLFELRSPTEVPEGLVTGYCEALRRFNRLRVHSESRLLSGPHAGASHSATPDDLTLDEALAELRKTEGFEQALGELNTDQILSLARDGPIVVVFASETVDQAFMIAITESRIIRARFPGVSYAEAKERLEKMQRQVCKGPPPLLHARNKAMRDMLSWLWDAIVRPILDALGITEINPETLPWVHWMGVGVMSFAPFHAAGNGADSAMARCISSYCISLHSLHYARSRPRPPYFNRRDDAKLVAIAMPESPEGYHPLSEAMTEAMITCVLIQKREALRSTGDDPADKDPINILHQPGEVTKDRVLQALSTYNIVHLVCHGVADPQNPANSHLILQDGRLSVAEIAKEYATNADLAYLSACSTARCETQLSLTENLHIAASLQLVGFRNVIGTLWEAWDWASLAVSARFYAALFWTGVDLEADGGNPEDSGPWNPRREVAASLHAAVTSLRAENENSPLLWASYVHYGG</sequence>
<dbReference type="EMBL" id="MU865994">
    <property type="protein sequence ID" value="KAK4443397.1"/>
    <property type="molecule type" value="Genomic_DNA"/>
</dbReference>
<comment type="caution">
    <text evidence="2">The sequence shown here is derived from an EMBL/GenBank/DDBJ whole genome shotgun (WGS) entry which is preliminary data.</text>
</comment>
<evidence type="ECO:0000259" key="1">
    <source>
        <dbReference type="Pfam" id="PF12770"/>
    </source>
</evidence>
<dbReference type="Proteomes" id="UP001321760">
    <property type="component" value="Unassembled WGS sequence"/>
</dbReference>
<reference evidence="2" key="2">
    <citation type="submission" date="2023-05" db="EMBL/GenBank/DDBJ databases">
        <authorList>
            <consortium name="Lawrence Berkeley National Laboratory"/>
            <person name="Steindorff A."/>
            <person name="Hensen N."/>
            <person name="Bonometti L."/>
            <person name="Westerberg I."/>
            <person name="Brannstrom I.O."/>
            <person name="Guillou S."/>
            <person name="Cros-Aarteil S."/>
            <person name="Calhoun S."/>
            <person name="Haridas S."/>
            <person name="Kuo A."/>
            <person name="Mondo S."/>
            <person name="Pangilinan J."/>
            <person name="Riley R."/>
            <person name="Labutti K."/>
            <person name="Andreopoulos B."/>
            <person name="Lipzen A."/>
            <person name="Chen C."/>
            <person name="Yanf M."/>
            <person name="Daum C."/>
            <person name="Ng V."/>
            <person name="Clum A."/>
            <person name="Ohm R."/>
            <person name="Martin F."/>
            <person name="Silar P."/>
            <person name="Natvig D."/>
            <person name="Lalanne C."/>
            <person name="Gautier V."/>
            <person name="Ament-Velasquez S.L."/>
            <person name="Kruys A."/>
            <person name="Hutchinson M.I."/>
            <person name="Powell A.J."/>
            <person name="Barry K."/>
            <person name="Miller A.N."/>
            <person name="Grigoriev I.V."/>
            <person name="Debuchy R."/>
            <person name="Gladieux P."/>
            <person name="Thoren M.H."/>
            <person name="Johannesson H."/>
        </authorList>
    </citation>
    <scope>NUCLEOTIDE SEQUENCE</scope>
    <source>
        <strain evidence="2">PSN243</strain>
    </source>
</reference>
<proteinExistence type="predicted"/>
<gene>
    <name evidence="2" type="ORF">QBC34DRAFT_311181</name>
</gene>
<evidence type="ECO:0000313" key="2">
    <source>
        <dbReference type="EMBL" id="KAK4443397.1"/>
    </source>
</evidence>
<organism evidence="2 3">
    <name type="scientific">Podospora aff. communis PSN243</name>
    <dbReference type="NCBI Taxonomy" id="3040156"/>
    <lineage>
        <taxon>Eukaryota</taxon>
        <taxon>Fungi</taxon>
        <taxon>Dikarya</taxon>
        <taxon>Ascomycota</taxon>
        <taxon>Pezizomycotina</taxon>
        <taxon>Sordariomycetes</taxon>
        <taxon>Sordariomycetidae</taxon>
        <taxon>Sordariales</taxon>
        <taxon>Podosporaceae</taxon>
        <taxon>Podospora</taxon>
    </lineage>
</organism>
<keyword evidence="3" id="KW-1185">Reference proteome</keyword>
<dbReference type="Pfam" id="PF12770">
    <property type="entry name" value="CHAT"/>
    <property type="match status" value="1"/>
</dbReference>
<accession>A0AAV9G6E7</accession>
<reference evidence="2" key="1">
    <citation type="journal article" date="2023" name="Mol. Phylogenet. Evol.">
        <title>Genome-scale phylogeny and comparative genomics of the fungal order Sordariales.</title>
        <authorList>
            <person name="Hensen N."/>
            <person name="Bonometti L."/>
            <person name="Westerberg I."/>
            <person name="Brannstrom I.O."/>
            <person name="Guillou S."/>
            <person name="Cros-Aarteil S."/>
            <person name="Calhoun S."/>
            <person name="Haridas S."/>
            <person name="Kuo A."/>
            <person name="Mondo S."/>
            <person name="Pangilinan J."/>
            <person name="Riley R."/>
            <person name="LaButti K."/>
            <person name="Andreopoulos B."/>
            <person name="Lipzen A."/>
            <person name="Chen C."/>
            <person name="Yan M."/>
            <person name="Daum C."/>
            <person name="Ng V."/>
            <person name="Clum A."/>
            <person name="Steindorff A."/>
            <person name="Ohm R.A."/>
            <person name="Martin F."/>
            <person name="Silar P."/>
            <person name="Natvig D.O."/>
            <person name="Lalanne C."/>
            <person name="Gautier V."/>
            <person name="Ament-Velasquez S.L."/>
            <person name="Kruys A."/>
            <person name="Hutchinson M.I."/>
            <person name="Powell A.J."/>
            <person name="Barry K."/>
            <person name="Miller A.N."/>
            <person name="Grigoriev I.V."/>
            <person name="Debuchy R."/>
            <person name="Gladieux P."/>
            <person name="Hiltunen Thoren M."/>
            <person name="Johannesson H."/>
        </authorList>
    </citation>
    <scope>NUCLEOTIDE SEQUENCE</scope>
    <source>
        <strain evidence="2">PSN243</strain>
    </source>
</reference>
<evidence type="ECO:0000313" key="3">
    <source>
        <dbReference type="Proteomes" id="UP001321760"/>
    </source>
</evidence>
<feature type="domain" description="CHAT" evidence="1">
    <location>
        <begin position="477"/>
        <end position="790"/>
    </location>
</feature>
<protein>
    <submittedName>
        <fullName evidence="2">CHAT domain-containing protein</fullName>
    </submittedName>
</protein>